<evidence type="ECO:0000256" key="1">
    <source>
        <dbReference type="SAM" id="Phobius"/>
    </source>
</evidence>
<feature type="transmembrane region" description="Helical" evidence="1">
    <location>
        <begin position="354"/>
        <end position="381"/>
    </location>
</feature>
<gene>
    <name evidence="3" type="ORF">MicloDRAFT_00014330</name>
</gene>
<feature type="transmembrane region" description="Helical" evidence="1">
    <location>
        <begin position="51"/>
        <end position="71"/>
    </location>
</feature>
<feature type="transmembrane region" description="Helical" evidence="1">
    <location>
        <begin position="470"/>
        <end position="489"/>
    </location>
</feature>
<feature type="transmembrane region" description="Helical" evidence="1">
    <location>
        <begin position="108"/>
        <end position="135"/>
    </location>
</feature>
<sequence length="501" mass="52627">MTMFANLTAGFEAALSLQNSLFCFIGVTLGTAIGVLPGLGPLATIAMLLPLTYALEPISALIMLSGIYYGAQYGGSTTAILVNLPGESGSVVTCIDGHKMALKGRAGAALAIAALGSFFAGTVGTLLIAAFSPHLAQFALSFGPPEYFSLMVLGLVAAVVLASGGLLKAIGMILLGLLFGCVGTDVSSGVPRFTFGSLDLVDGFEFAALAMGLFAFSDIMVNARGSEERRLVTNKVASLWPNKQEFRESWPAVLRGTALGSILGLLPGGGATLSSFASYMIEKKISKTPEAFGKGAPAGVAAPEAANNAGAQSSFIPMLTLGIPSNGVMAMMIGAMMIHNIVPGPEVMTRNPQLFWGLVASMWIGNLMLVVINLPLIGIWIRFLRIPYSYLYPAILIFSVIGLYSIDNDVSAIQMGAAFGLIGYVMNRLRCEPAPLLLGFILGPMMEEYLRRSMLLARGDATVFLTRPLSAAMLALTAILLVTIISPMARSKRKEAFAEAN</sequence>
<dbReference type="InterPro" id="IPR002823">
    <property type="entry name" value="DUF112_TM"/>
</dbReference>
<dbReference type="RefSeq" id="WP_009490369.1">
    <property type="nucleotide sequence ID" value="NZ_CP141050.1"/>
</dbReference>
<evidence type="ECO:0000313" key="3">
    <source>
        <dbReference type="EMBL" id="EIM30112.1"/>
    </source>
</evidence>
<reference evidence="3 4" key="1">
    <citation type="submission" date="2012-02" db="EMBL/GenBank/DDBJ databases">
        <title>Improved High-Quality Draft sequence of Microvirga sp. WSM3557.</title>
        <authorList>
            <consortium name="US DOE Joint Genome Institute"/>
            <person name="Lucas S."/>
            <person name="Han J."/>
            <person name="Lapidus A."/>
            <person name="Cheng J.-F."/>
            <person name="Goodwin L."/>
            <person name="Pitluck S."/>
            <person name="Peters L."/>
            <person name="Zhang X."/>
            <person name="Detter J.C."/>
            <person name="Han C."/>
            <person name="Tapia R."/>
            <person name="Land M."/>
            <person name="Hauser L."/>
            <person name="Kyrpides N."/>
            <person name="Ivanova N."/>
            <person name="Pagani I."/>
            <person name="Brau L."/>
            <person name="Yates R."/>
            <person name="O'Hara G."/>
            <person name="Rui T."/>
            <person name="Howieson J."/>
            <person name="Reeve W."/>
            <person name="Woyke T."/>
        </authorList>
    </citation>
    <scope>NUCLEOTIDE SEQUENCE [LARGE SCALE GENOMIC DNA]</scope>
    <source>
        <strain evidence="3 4">WSM3557</strain>
    </source>
</reference>
<feature type="transmembrane region" description="Helical" evidence="1">
    <location>
        <begin position="173"/>
        <end position="191"/>
    </location>
</feature>
<proteinExistence type="predicted"/>
<feature type="transmembrane region" description="Helical" evidence="1">
    <location>
        <begin position="147"/>
        <end position="166"/>
    </location>
</feature>
<protein>
    <recommendedName>
        <fullName evidence="2">DUF112 domain-containing protein</fullName>
    </recommendedName>
</protein>
<dbReference type="OrthoDB" id="9806425at2"/>
<accession>I4Z1M0</accession>
<feature type="transmembrane region" description="Helical" evidence="1">
    <location>
        <begin position="388"/>
        <end position="406"/>
    </location>
</feature>
<dbReference type="PATRIC" id="fig|864069.3.peg.1591"/>
<keyword evidence="4" id="KW-1185">Reference proteome</keyword>
<feature type="domain" description="DUF112" evidence="2">
    <location>
        <begin position="21"/>
        <end position="438"/>
    </location>
</feature>
<keyword evidence="1" id="KW-0472">Membrane</keyword>
<feature type="transmembrane region" description="Helical" evidence="1">
    <location>
        <begin position="21"/>
        <end position="39"/>
    </location>
</feature>
<feature type="transmembrane region" description="Helical" evidence="1">
    <location>
        <begin position="203"/>
        <end position="221"/>
    </location>
</feature>
<dbReference type="PANTHER" id="PTHR35342:SF5">
    <property type="entry name" value="TRICARBOXYLIC TRANSPORT PROTEIN"/>
    <property type="match status" value="1"/>
</dbReference>
<dbReference type="Proteomes" id="UP000003947">
    <property type="component" value="Unassembled WGS sequence"/>
</dbReference>
<dbReference type="Pfam" id="PF01970">
    <property type="entry name" value="TctA"/>
    <property type="match status" value="1"/>
</dbReference>
<keyword evidence="1" id="KW-1133">Transmembrane helix</keyword>
<keyword evidence="1" id="KW-0812">Transmembrane</keyword>
<dbReference type="HOGENOM" id="CLU_022936_2_0_5"/>
<feature type="transmembrane region" description="Helical" evidence="1">
    <location>
        <begin position="321"/>
        <end position="342"/>
    </location>
</feature>
<dbReference type="EMBL" id="JH660640">
    <property type="protein sequence ID" value="EIM30112.1"/>
    <property type="molecule type" value="Genomic_DNA"/>
</dbReference>
<organism evidence="3 4">
    <name type="scientific">Microvirga lotononidis</name>
    <dbReference type="NCBI Taxonomy" id="864069"/>
    <lineage>
        <taxon>Bacteria</taxon>
        <taxon>Pseudomonadati</taxon>
        <taxon>Pseudomonadota</taxon>
        <taxon>Alphaproteobacteria</taxon>
        <taxon>Hyphomicrobiales</taxon>
        <taxon>Methylobacteriaceae</taxon>
        <taxon>Microvirga</taxon>
    </lineage>
</organism>
<dbReference type="AlphaFoldDB" id="I4Z1M0"/>
<evidence type="ECO:0000313" key="4">
    <source>
        <dbReference type="Proteomes" id="UP000003947"/>
    </source>
</evidence>
<dbReference type="PANTHER" id="PTHR35342">
    <property type="entry name" value="TRICARBOXYLIC TRANSPORT PROTEIN"/>
    <property type="match status" value="1"/>
</dbReference>
<evidence type="ECO:0000259" key="2">
    <source>
        <dbReference type="Pfam" id="PF01970"/>
    </source>
</evidence>
<dbReference type="eggNOG" id="COG3333">
    <property type="taxonomic scope" value="Bacteria"/>
</dbReference>
<dbReference type="STRING" id="864069.MicloDRAFT_00014330"/>
<name>I4Z1M0_9HYPH</name>